<protein>
    <submittedName>
        <fullName evidence="1">Uncharacterized protein</fullName>
    </submittedName>
</protein>
<evidence type="ECO:0000313" key="2">
    <source>
        <dbReference type="Proteomes" id="UP001065298"/>
    </source>
</evidence>
<proteinExistence type="predicted"/>
<accession>A0ACC0QKY3</accession>
<sequence>MADYNIPDVMLHRVIPSMFNPVDFPVQWVGDNPTLGERRQYIHTYLEWRLPHDDMEKQESELRDLAERKAAMKLINGNVAEVGAQQFEWMVDEVFWHTWLGYLGNTPPFPWPCLAEKDEPENISQSFDRWLGTYIREGDLVKALESGDNAADAEQHQLPSSETTATTQHLTIAERSNESDQVQKLSEQVDRLQQELRQRDEQISQMHRRIRRRDQRISDRDGKIRLLESLLQLERGQSRRERESIQRQDQDSQLQQQWKEMHRRLQQR</sequence>
<name>A0ACC0QKY3_9HYPO</name>
<dbReference type="Proteomes" id="UP001065298">
    <property type="component" value="Chromosome 9"/>
</dbReference>
<keyword evidence="2" id="KW-1185">Reference proteome</keyword>
<evidence type="ECO:0000313" key="1">
    <source>
        <dbReference type="EMBL" id="KAI8657967.1"/>
    </source>
</evidence>
<dbReference type="EMBL" id="CM046511">
    <property type="protein sequence ID" value="KAI8657967.1"/>
    <property type="molecule type" value="Genomic_DNA"/>
</dbReference>
<comment type="caution">
    <text evidence="1">The sequence shown here is derived from an EMBL/GenBank/DDBJ whole genome shotgun (WGS) entry which is preliminary data.</text>
</comment>
<gene>
    <name evidence="1" type="ORF">NCS57_01176900</name>
</gene>
<reference evidence="1" key="1">
    <citation type="submission" date="2022-06" db="EMBL/GenBank/DDBJ databases">
        <title>Fusarium solani species complex genomes reveal bases of compartmentalisation and animal pathogenesis.</title>
        <authorList>
            <person name="Tsai I.J."/>
        </authorList>
    </citation>
    <scope>NUCLEOTIDE SEQUENCE</scope>
    <source>
        <strain evidence="1">Fu6.1</strain>
    </source>
</reference>
<organism evidence="1 2">
    <name type="scientific">Fusarium keratoplasticum</name>
    <dbReference type="NCBI Taxonomy" id="1328300"/>
    <lineage>
        <taxon>Eukaryota</taxon>
        <taxon>Fungi</taxon>
        <taxon>Dikarya</taxon>
        <taxon>Ascomycota</taxon>
        <taxon>Pezizomycotina</taxon>
        <taxon>Sordariomycetes</taxon>
        <taxon>Hypocreomycetidae</taxon>
        <taxon>Hypocreales</taxon>
        <taxon>Nectriaceae</taxon>
        <taxon>Fusarium</taxon>
        <taxon>Fusarium solani species complex</taxon>
    </lineage>
</organism>